<dbReference type="AlphaFoldDB" id="A0A833HL05"/>
<protein>
    <recommendedName>
        <fullName evidence="3">YD repeat-containing protein</fullName>
    </recommendedName>
</protein>
<gene>
    <name evidence="1" type="ORF">F8153_15735</name>
</gene>
<name>A0A833HL05_9FIRM</name>
<proteinExistence type="predicted"/>
<evidence type="ECO:0008006" key="3">
    <source>
        <dbReference type="Google" id="ProtNLM"/>
    </source>
</evidence>
<sequence>MIEKKTVSKGGLEIRTVYSYGDKTRTLTHYSSDGSISYIGTEYLDEDGKMLKGVITTADGEVTDTTTMYYENDLLVKSIRERAGGFVNTFNLEYNNLGDKSMEYNIFSIGKVNRLIANFYDIEYNEDLLPETVTIYRVQSPIAEENIRDYQ</sequence>
<evidence type="ECO:0000313" key="1">
    <source>
        <dbReference type="EMBL" id="KAB3524818.1"/>
    </source>
</evidence>
<accession>A0A833HL05</accession>
<comment type="caution">
    <text evidence="1">The sequence shown here is derived from an EMBL/GenBank/DDBJ whole genome shotgun (WGS) entry which is preliminary data.</text>
</comment>
<evidence type="ECO:0000313" key="2">
    <source>
        <dbReference type="Proteomes" id="UP000465601"/>
    </source>
</evidence>
<reference evidence="1 2" key="1">
    <citation type="submission" date="2019-10" db="EMBL/GenBank/DDBJ databases">
        <title>Alkaliphilus serpentinus sp. nov. and Alkaliphilus pronyensis sp. nov., two novel anaerobic alkaliphilic species isolated from the serpentinized-hosted hydrothermal field of the Prony Bay (New Caledonia).</title>
        <authorList>
            <person name="Postec A."/>
        </authorList>
    </citation>
    <scope>NUCLEOTIDE SEQUENCE [LARGE SCALE GENOMIC DNA]</scope>
    <source>
        <strain evidence="1 2">LacT</strain>
    </source>
</reference>
<keyword evidence="2" id="KW-1185">Reference proteome</keyword>
<organism evidence="1 2">
    <name type="scientific">Alkaliphilus serpentinus</name>
    <dbReference type="NCBI Taxonomy" id="1482731"/>
    <lineage>
        <taxon>Bacteria</taxon>
        <taxon>Bacillati</taxon>
        <taxon>Bacillota</taxon>
        <taxon>Clostridia</taxon>
        <taxon>Peptostreptococcales</taxon>
        <taxon>Natronincolaceae</taxon>
        <taxon>Alkaliphilus</taxon>
    </lineage>
</organism>
<dbReference type="EMBL" id="WBZB01000075">
    <property type="protein sequence ID" value="KAB3524818.1"/>
    <property type="molecule type" value="Genomic_DNA"/>
</dbReference>
<dbReference type="RefSeq" id="WP_151867302.1">
    <property type="nucleotide sequence ID" value="NZ_WBZB01000075.1"/>
</dbReference>
<dbReference type="Proteomes" id="UP000465601">
    <property type="component" value="Unassembled WGS sequence"/>
</dbReference>